<dbReference type="InterPro" id="IPR003583">
    <property type="entry name" value="Hlx-hairpin-Hlx_DNA-bd_motif"/>
</dbReference>
<dbReference type="InterPro" id="IPR013849">
    <property type="entry name" value="DNA_helicase_Holl-junc_RuvA_I"/>
</dbReference>
<feature type="region of interest" description="Domain I" evidence="6">
    <location>
        <begin position="1"/>
        <end position="64"/>
    </location>
</feature>
<evidence type="ECO:0000259" key="7">
    <source>
        <dbReference type="SMART" id="SM00278"/>
    </source>
</evidence>
<reference evidence="8 9" key="1">
    <citation type="submission" date="2018-12" db="EMBL/GenBank/DDBJ databases">
        <title>Genome Sequence of Candidatus Viridilinea halotolerans isolated from saline sulfide-rich spring.</title>
        <authorList>
            <person name="Grouzdev D.S."/>
            <person name="Burganskaya E.I."/>
            <person name="Krutkina M.S."/>
            <person name="Sukhacheva M.V."/>
            <person name="Gorlenko V.M."/>
        </authorList>
    </citation>
    <scope>NUCLEOTIDE SEQUENCE [LARGE SCALE GENOMIC DNA]</scope>
    <source>
        <strain evidence="8">Chok-6</strain>
    </source>
</reference>
<comment type="subunit">
    <text evidence="6">Homotetramer. Forms an RuvA(8)-RuvB(12)-Holliday junction (HJ) complex. HJ DNA is sandwiched between 2 RuvA tetramers; dsDNA enters through RuvA and exits via RuvB. An RuvB hexamer assembles on each DNA strand where it exits the tetramer. Each RuvB hexamer is contacted by two RuvA subunits (via domain III) on 2 adjacent RuvB subunits; this complex drives branch migration. In the full resolvosome a probable DNA-RuvA(4)-RuvB(12)-RuvC(2) complex forms which resolves the HJ.</text>
</comment>
<comment type="similarity">
    <text evidence="6">Belongs to the RuvA family.</text>
</comment>
<dbReference type="SUPFAM" id="SSF47781">
    <property type="entry name" value="RuvA domain 2-like"/>
    <property type="match status" value="1"/>
</dbReference>
<proteinExistence type="inferred from homology"/>
<dbReference type="SUPFAM" id="SSF50249">
    <property type="entry name" value="Nucleic acid-binding proteins"/>
    <property type="match status" value="1"/>
</dbReference>
<evidence type="ECO:0000256" key="5">
    <source>
        <dbReference type="ARBA" id="ARBA00023204"/>
    </source>
</evidence>
<dbReference type="GO" id="GO:0048476">
    <property type="term" value="C:Holliday junction resolvase complex"/>
    <property type="evidence" value="ECO:0007669"/>
    <property type="project" value="UniProtKB-UniRule"/>
</dbReference>
<dbReference type="GO" id="GO:0006310">
    <property type="term" value="P:DNA recombination"/>
    <property type="evidence" value="ECO:0007669"/>
    <property type="project" value="UniProtKB-UniRule"/>
</dbReference>
<dbReference type="InterPro" id="IPR000085">
    <property type="entry name" value="RuvA"/>
</dbReference>
<keyword evidence="3 6" id="KW-0238">DNA-binding</keyword>
<sequence>MIALLRGILAHIGADHLVVETSGVGFLVYAPRPVLASAGAVGEAILLYTILIVREDALTLYGFANTEQRTLFERLITVSGVGPRVALGLLSAGTPAEVGGAIAHGDTTFLARAPGVGKKTAERLVLELKGKLGLVNLPPPPSGATTATVALNHELGELLTNLGYSSVEASAAINAMPADAPEDLEERLRLALRYFGSA</sequence>
<dbReference type="Pfam" id="PF14520">
    <property type="entry name" value="HHH_5"/>
    <property type="match status" value="1"/>
</dbReference>
<dbReference type="Gene3D" id="1.10.150.20">
    <property type="entry name" value="5' to 3' exonuclease, C-terminal subdomain"/>
    <property type="match status" value="1"/>
</dbReference>
<dbReference type="CDD" id="cd14332">
    <property type="entry name" value="UBA_RuvA_C"/>
    <property type="match status" value="1"/>
</dbReference>
<dbReference type="InterPro" id="IPR010994">
    <property type="entry name" value="RuvA_2-like"/>
</dbReference>
<keyword evidence="2 6" id="KW-0227">DNA damage</keyword>
<dbReference type="GO" id="GO:0009379">
    <property type="term" value="C:Holliday junction helicase complex"/>
    <property type="evidence" value="ECO:0007669"/>
    <property type="project" value="InterPro"/>
</dbReference>
<comment type="caution">
    <text evidence="8">The sequence shown here is derived from an EMBL/GenBank/DDBJ whole genome shotgun (WGS) entry which is preliminary data.</text>
</comment>
<dbReference type="InterPro" id="IPR012340">
    <property type="entry name" value="NA-bd_OB-fold"/>
</dbReference>
<keyword evidence="4 6" id="KW-0233">DNA recombination</keyword>
<evidence type="ECO:0000313" key="8">
    <source>
        <dbReference type="EMBL" id="RRR65360.1"/>
    </source>
</evidence>
<keyword evidence="5 6" id="KW-0234">DNA repair</keyword>
<dbReference type="GO" id="GO:0000400">
    <property type="term" value="F:four-way junction DNA binding"/>
    <property type="evidence" value="ECO:0007669"/>
    <property type="project" value="UniProtKB-UniRule"/>
</dbReference>
<dbReference type="InterPro" id="IPR011114">
    <property type="entry name" value="RuvA_C"/>
</dbReference>
<dbReference type="InterPro" id="IPR036267">
    <property type="entry name" value="RuvA_C_sf"/>
</dbReference>
<feature type="domain" description="Helix-hairpin-helix DNA-binding motif class 1" evidence="7">
    <location>
        <begin position="108"/>
        <end position="127"/>
    </location>
</feature>
<evidence type="ECO:0000313" key="9">
    <source>
        <dbReference type="Proteomes" id="UP000280307"/>
    </source>
</evidence>
<dbReference type="Proteomes" id="UP000280307">
    <property type="component" value="Unassembled WGS sequence"/>
</dbReference>
<comment type="function">
    <text evidence="6">The RuvA-RuvB-RuvC complex processes Holliday junction (HJ) DNA during genetic recombination and DNA repair, while the RuvA-RuvB complex plays an important role in the rescue of blocked DNA replication forks via replication fork reversal (RFR). RuvA specifically binds to HJ cruciform DNA, conferring on it an open structure. The RuvB hexamer acts as an ATP-dependent pump, pulling dsDNA into and through the RuvAB complex. HJ branch migration allows RuvC to scan DNA until it finds its consensus sequence, where it cleaves and resolves the cruciform DNA.</text>
</comment>
<dbReference type="GO" id="GO:0005737">
    <property type="term" value="C:cytoplasm"/>
    <property type="evidence" value="ECO:0007669"/>
    <property type="project" value="UniProtKB-SubCell"/>
</dbReference>
<comment type="caution">
    <text evidence="6">Lacks conserved residue(s) required for the propagation of feature annotation.</text>
</comment>
<dbReference type="GO" id="GO:0009378">
    <property type="term" value="F:four-way junction helicase activity"/>
    <property type="evidence" value="ECO:0007669"/>
    <property type="project" value="InterPro"/>
</dbReference>
<evidence type="ECO:0000256" key="6">
    <source>
        <dbReference type="HAMAP-Rule" id="MF_00031"/>
    </source>
</evidence>
<comment type="domain">
    <text evidence="6">Has three domains with a flexible linker between the domains II and III and assumes an 'L' shape. Domain III is highly mobile and contacts RuvB.</text>
</comment>
<dbReference type="HAMAP" id="MF_00031">
    <property type="entry name" value="DNA_HJ_migration_RuvA"/>
    <property type="match status" value="1"/>
</dbReference>
<dbReference type="GO" id="GO:0006281">
    <property type="term" value="P:DNA repair"/>
    <property type="evidence" value="ECO:0007669"/>
    <property type="project" value="UniProtKB-UniRule"/>
</dbReference>
<evidence type="ECO:0000256" key="1">
    <source>
        <dbReference type="ARBA" id="ARBA00022490"/>
    </source>
</evidence>
<dbReference type="Pfam" id="PF01330">
    <property type="entry name" value="RuvA_N"/>
    <property type="match status" value="1"/>
</dbReference>
<feature type="domain" description="Helix-hairpin-helix DNA-binding motif class 1" evidence="7">
    <location>
        <begin position="73"/>
        <end position="92"/>
    </location>
</feature>
<feature type="region of interest" description="Domain III" evidence="6">
    <location>
        <begin position="145"/>
        <end position="198"/>
    </location>
</feature>
<protein>
    <recommendedName>
        <fullName evidence="6">Holliday junction branch migration complex subunit RuvA</fullName>
    </recommendedName>
</protein>
<keyword evidence="1 6" id="KW-0963">Cytoplasm</keyword>
<evidence type="ECO:0000256" key="3">
    <source>
        <dbReference type="ARBA" id="ARBA00023125"/>
    </source>
</evidence>
<dbReference type="NCBIfam" id="TIGR00084">
    <property type="entry name" value="ruvA"/>
    <property type="match status" value="1"/>
</dbReference>
<evidence type="ECO:0000256" key="4">
    <source>
        <dbReference type="ARBA" id="ARBA00023172"/>
    </source>
</evidence>
<accession>A0A426TQ76</accession>
<dbReference type="AlphaFoldDB" id="A0A426TQ76"/>
<name>A0A426TQ76_9CHLR</name>
<dbReference type="Gene3D" id="1.10.8.10">
    <property type="entry name" value="DNA helicase RuvA subunit, C-terminal domain"/>
    <property type="match status" value="1"/>
</dbReference>
<dbReference type="EMBL" id="RSAS01000962">
    <property type="protein sequence ID" value="RRR65360.1"/>
    <property type="molecule type" value="Genomic_DNA"/>
</dbReference>
<comment type="subcellular location">
    <subcellularLocation>
        <location evidence="6">Cytoplasm</location>
    </subcellularLocation>
</comment>
<organism evidence="8 9">
    <name type="scientific">Candidatus Viridilinea halotolerans</name>
    <dbReference type="NCBI Taxonomy" id="2491704"/>
    <lineage>
        <taxon>Bacteria</taxon>
        <taxon>Bacillati</taxon>
        <taxon>Chloroflexota</taxon>
        <taxon>Chloroflexia</taxon>
        <taxon>Chloroflexales</taxon>
        <taxon>Chloroflexineae</taxon>
        <taxon>Oscillochloridaceae</taxon>
        <taxon>Candidatus Viridilinea</taxon>
    </lineage>
</organism>
<dbReference type="GO" id="GO:0005524">
    <property type="term" value="F:ATP binding"/>
    <property type="evidence" value="ECO:0007669"/>
    <property type="project" value="InterPro"/>
</dbReference>
<dbReference type="Gene3D" id="2.40.50.140">
    <property type="entry name" value="Nucleic acid-binding proteins"/>
    <property type="match status" value="1"/>
</dbReference>
<dbReference type="SMART" id="SM00278">
    <property type="entry name" value="HhH1"/>
    <property type="match status" value="2"/>
</dbReference>
<evidence type="ECO:0000256" key="2">
    <source>
        <dbReference type="ARBA" id="ARBA00022763"/>
    </source>
</evidence>
<dbReference type="SUPFAM" id="SSF46929">
    <property type="entry name" value="DNA helicase RuvA subunit, C-terminal domain"/>
    <property type="match status" value="1"/>
</dbReference>
<gene>
    <name evidence="6 8" type="primary">ruvA</name>
    <name evidence="8" type="ORF">EI684_23425</name>
</gene>